<organism evidence="2 3">
    <name type="scientific">Rhynchophorus ferrugineus</name>
    <name type="common">Red palm weevil</name>
    <name type="synonym">Curculio ferrugineus</name>
    <dbReference type="NCBI Taxonomy" id="354439"/>
    <lineage>
        <taxon>Eukaryota</taxon>
        <taxon>Metazoa</taxon>
        <taxon>Ecdysozoa</taxon>
        <taxon>Arthropoda</taxon>
        <taxon>Hexapoda</taxon>
        <taxon>Insecta</taxon>
        <taxon>Pterygota</taxon>
        <taxon>Neoptera</taxon>
        <taxon>Endopterygota</taxon>
        <taxon>Coleoptera</taxon>
        <taxon>Polyphaga</taxon>
        <taxon>Cucujiformia</taxon>
        <taxon>Curculionidae</taxon>
        <taxon>Dryophthorinae</taxon>
        <taxon>Rhynchophorus</taxon>
    </lineage>
</organism>
<feature type="compositionally biased region" description="Basic and acidic residues" evidence="1">
    <location>
        <begin position="88"/>
        <end position="102"/>
    </location>
</feature>
<comment type="caution">
    <text evidence="2">The sequence shown here is derived from an EMBL/GenBank/DDBJ whole genome shotgun (WGS) entry which is preliminary data.</text>
</comment>
<feature type="compositionally biased region" description="Basic residues" evidence="1">
    <location>
        <begin position="103"/>
        <end position="117"/>
    </location>
</feature>
<name>A0A834I1V2_RHYFE</name>
<dbReference type="EMBL" id="JAACXV010013654">
    <property type="protein sequence ID" value="KAF7272915.1"/>
    <property type="molecule type" value="Genomic_DNA"/>
</dbReference>
<accession>A0A834I1V2</accession>
<protein>
    <submittedName>
        <fullName evidence="2">Uncharacterized protein</fullName>
    </submittedName>
</protein>
<evidence type="ECO:0000313" key="2">
    <source>
        <dbReference type="EMBL" id="KAF7272915.1"/>
    </source>
</evidence>
<gene>
    <name evidence="2" type="ORF">GWI33_014332</name>
</gene>
<keyword evidence="3" id="KW-1185">Reference proteome</keyword>
<feature type="region of interest" description="Disordered" evidence="1">
    <location>
        <begin position="82"/>
        <end position="117"/>
    </location>
</feature>
<sequence length="233" mass="26350">MTLIGRLLDVVEGNCCKSIPRKLLLILKIPGTGCFLFFFTGGNLRNSLKVSDEHMQYKPGYILARQLQRRLLDDLSSIASRISGPERPSIKRETPRGSETHKNSRCPRKTPRNRRRRHTVRFIPASCRNRCAVAALSRKKYRSINHAPVYIKFFKLALNGAKYKEDNGTCASWSFSLREDGLRGAYDISPVRIVVIGAVSCGCGSLDGGQEKNGSLIRRFLWQELSRMMSFLV</sequence>
<reference evidence="2" key="1">
    <citation type="submission" date="2020-08" db="EMBL/GenBank/DDBJ databases">
        <title>Genome sequencing and assembly of the red palm weevil Rhynchophorus ferrugineus.</title>
        <authorList>
            <person name="Dias G.B."/>
            <person name="Bergman C.M."/>
            <person name="Manee M."/>
        </authorList>
    </citation>
    <scope>NUCLEOTIDE SEQUENCE</scope>
    <source>
        <strain evidence="2">AA-2017</strain>
        <tissue evidence="2">Whole larva</tissue>
    </source>
</reference>
<proteinExistence type="predicted"/>
<dbReference type="AlphaFoldDB" id="A0A834I1V2"/>
<evidence type="ECO:0000256" key="1">
    <source>
        <dbReference type="SAM" id="MobiDB-lite"/>
    </source>
</evidence>
<evidence type="ECO:0000313" key="3">
    <source>
        <dbReference type="Proteomes" id="UP000625711"/>
    </source>
</evidence>
<dbReference type="Proteomes" id="UP000625711">
    <property type="component" value="Unassembled WGS sequence"/>
</dbReference>